<dbReference type="RefSeq" id="WP_306679806.1">
    <property type="nucleotide sequence ID" value="NZ_JAVDBT010000005.1"/>
</dbReference>
<evidence type="ECO:0000256" key="1">
    <source>
        <dbReference type="ARBA" id="ARBA00023002"/>
    </source>
</evidence>
<protein>
    <submittedName>
        <fullName evidence="3">FAD-dependent oxidoreductase</fullName>
        <ecNumber evidence="3">1.-.-.-</ecNumber>
    </submittedName>
</protein>
<dbReference type="PANTHER" id="PTHR13847:SF289">
    <property type="entry name" value="GLYCINE OXIDASE"/>
    <property type="match status" value="1"/>
</dbReference>
<dbReference type="Gene3D" id="3.50.50.60">
    <property type="entry name" value="FAD/NAD(P)-binding domain"/>
    <property type="match status" value="2"/>
</dbReference>
<dbReference type="Gene3D" id="3.30.9.10">
    <property type="entry name" value="D-Amino Acid Oxidase, subunit A, domain 2"/>
    <property type="match status" value="1"/>
</dbReference>
<evidence type="ECO:0000313" key="4">
    <source>
        <dbReference type="Proteomes" id="UP001239680"/>
    </source>
</evidence>
<sequence>MPPIPSCEIAIIGAGVIGMTIADRLSAEGRDVVLIDPEAPGMGCSYGNAGTIADYAVEPVGTPEVLKSLPSLLFNRNSPLAIRPQSLTALAPWLMRFARQSLPKAAAQNAHALASLLQDAGPMWRDLAQSIGAEAILQERGCLYLYQTPQAYQAAESAMARRRALGVEVDILNTVELAAIEPALPPLPGAALFPHAVFMDDPGEMMTQLAAHLQRRAAFCEARIDRITRQVNSILLEGPGFKLYSRKVILAAGAHSRALAAMAGDKIPLETERGYHVEWDMPAPLLNRPACPTARGFYLCPMHGRLRVAGTVELGGLTAPPSPHRIAKLIEGALEIFPDLPPEPDRAWMGFRPSLPDSLPVIGASRQGPEVIHAYGHGHLGMTLAPLTARIVCDLVAGRAPHIDLAPVSPTRF</sequence>
<reference evidence="3 4" key="1">
    <citation type="submission" date="2023-08" db="EMBL/GenBank/DDBJ databases">
        <title>Characterization of two Paracoccaceae strains isolated from Phycosphere and proposal of Xinfangfangia lacusdiani sp. nov.</title>
        <authorList>
            <person name="Deng Y."/>
            <person name="Zhang Y.Q."/>
        </authorList>
    </citation>
    <scope>NUCLEOTIDE SEQUENCE [LARGE SCALE GENOMIC DNA]</scope>
    <source>
        <strain evidence="3 4">CPCC 101601</strain>
    </source>
</reference>
<proteinExistence type="predicted"/>
<organism evidence="3 4">
    <name type="scientific">Pseudogemmobacter lacusdianii</name>
    <dbReference type="NCBI Taxonomy" id="3069608"/>
    <lineage>
        <taxon>Bacteria</taxon>
        <taxon>Pseudomonadati</taxon>
        <taxon>Pseudomonadota</taxon>
        <taxon>Alphaproteobacteria</taxon>
        <taxon>Rhodobacterales</taxon>
        <taxon>Paracoccaceae</taxon>
        <taxon>Pseudogemmobacter</taxon>
    </lineage>
</organism>
<keyword evidence="1 3" id="KW-0560">Oxidoreductase</keyword>
<dbReference type="SUPFAM" id="SSF54373">
    <property type="entry name" value="FAD-linked reductases, C-terminal domain"/>
    <property type="match status" value="1"/>
</dbReference>
<dbReference type="InterPro" id="IPR006076">
    <property type="entry name" value="FAD-dep_OxRdtase"/>
</dbReference>
<name>A0ABU0VWI0_9RHOB</name>
<keyword evidence="4" id="KW-1185">Reference proteome</keyword>
<dbReference type="PANTHER" id="PTHR13847">
    <property type="entry name" value="SARCOSINE DEHYDROGENASE-RELATED"/>
    <property type="match status" value="1"/>
</dbReference>
<dbReference type="Proteomes" id="UP001239680">
    <property type="component" value="Unassembled WGS sequence"/>
</dbReference>
<dbReference type="EC" id="1.-.-.-" evidence="3"/>
<dbReference type="SUPFAM" id="SSF51971">
    <property type="entry name" value="Nucleotide-binding domain"/>
    <property type="match status" value="1"/>
</dbReference>
<dbReference type="GO" id="GO:0016491">
    <property type="term" value="F:oxidoreductase activity"/>
    <property type="evidence" value="ECO:0007669"/>
    <property type="project" value="UniProtKB-KW"/>
</dbReference>
<feature type="domain" description="FAD dependent oxidoreductase" evidence="2">
    <location>
        <begin position="9"/>
        <end position="395"/>
    </location>
</feature>
<accession>A0ABU0VWI0</accession>
<evidence type="ECO:0000313" key="3">
    <source>
        <dbReference type="EMBL" id="MDQ2066112.1"/>
    </source>
</evidence>
<comment type="caution">
    <text evidence="3">The sequence shown here is derived from an EMBL/GenBank/DDBJ whole genome shotgun (WGS) entry which is preliminary data.</text>
</comment>
<dbReference type="Pfam" id="PF01266">
    <property type="entry name" value="DAO"/>
    <property type="match status" value="1"/>
</dbReference>
<dbReference type="EMBL" id="JAVDBT010000005">
    <property type="protein sequence ID" value="MDQ2066112.1"/>
    <property type="molecule type" value="Genomic_DNA"/>
</dbReference>
<gene>
    <name evidence="3" type="ORF">Q9295_06995</name>
</gene>
<dbReference type="InterPro" id="IPR036188">
    <property type="entry name" value="FAD/NAD-bd_sf"/>
</dbReference>
<evidence type="ECO:0000259" key="2">
    <source>
        <dbReference type="Pfam" id="PF01266"/>
    </source>
</evidence>